<proteinExistence type="predicted"/>
<evidence type="ECO:0000256" key="1">
    <source>
        <dbReference type="SAM" id="MobiDB-lite"/>
    </source>
</evidence>
<feature type="region of interest" description="Disordered" evidence="1">
    <location>
        <begin position="15"/>
        <end position="51"/>
    </location>
</feature>
<dbReference type="AlphaFoldDB" id="A0A6M1KTD8"/>
<feature type="compositionally biased region" description="Basic and acidic residues" evidence="1">
    <location>
        <begin position="15"/>
        <end position="29"/>
    </location>
</feature>
<dbReference type="Proteomes" id="UP000478148">
    <property type="component" value="Unassembled WGS sequence"/>
</dbReference>
<sequence length="80" mass="9071">MVGWLISRRRRAATEEIDRSVLDEERPGERPAAGTVEVRTPGDGRTPPVRQVRPRCRFRRGRGGRAALSGGRRRVRQPAR</sequence>
<name>A0A6M1KTD8_9ACTN</name>
<gene>
    <name evidence="2" type="ORF">ENC19_00805</name>
</gene>
<evidence type="ECO:0000313" key="2">
    <source>
        <dbReference type="EMBL" id="NGM11319.1"/>
    </source>
</evidence>
<comment type="caution">
    <text evidence="2">The sequence shown here is derived from an EMBL/GenBank/DDBJ whole genome shotgun (WGS) entry which is preliminary data.</text>
</comment>
<organism evidence="2 3">
    <name type="scientific">Verrucosispora sioxanthis</name>
    <dbReference type="NCBI Taxonomy" id="2499994"/>
    <lineage>
        <taxon>Bacteria</taxon>
        <taxon>Bacillati</taxon>
        <taxon>Actinomycetota</taxon>
        <taxon>Actinomycetes</taxon>
        <taxon>Micromonosporales</taxon>
        <taxon>Micromonosporaceae</taxon>
        <taxon>Micromonospora</taxon>
    </lineage>
</organism>
<feature type="region of interest" description="Disordered" evidence="1">
    <location>
        <begin position="61"/>
        <end position="80"/>
    </location>
</feature>
<accession>A0A6M1KTD8</accession>
<reference evidence="2 3" key="1">
    <citation type="submission" date="2020-02" db="EMBL/GenBank/DDBJ databases">
        <title>Draft Genome Sequence of Verrucosispora sp. Strain CWR15, Isolated from Gulf of Mexico Sponge.</title>
        <authorList>
            <person name="Kennedy S.J."/>
            <person name="Cella E."/>
            <person name="Azarian T."/>
            <person name="Baker B.J."/>
            <person name="Shaw L.N."/>
        </authorList>
    </citation>
    <scope>NUCLEOTIDE SEQUENCE [LARGE SCALE GENOMIC DNA]</scope>
    <source>
        <strain evidence="2 3">CWR15</strain>
    </source>
</reference>
<evidence type="ECO:0000313" key="3">
    <source>
        <dbReference type="Proteomes" id="UP000478148"/>
    </source>
</evidence>
<protein>
    <submittedName>
        <fullName evidence="2">Uncharacterized protein</fullName>
    </submittedName>
</protein>
<dbReference type="RefSeq" id="WP_164445241.1">
    <property type="nucleotide sequence ID" value="NZ_SAIY01000001.1"/>
</dbReference>
<dbReference type="EMBL" id="SAIY01000001">
    <property type="protein sequence ID" value="NGM11319.1"/>
    <property type="molecule type" value="Genomic_DNA"/>
</dbReference>
<keyword evidence="3" id="KW-1185">Reference proteome</keyword>
<feature type="compositionally biased region" description="Basic residues" evidence="1">
    <location>
        <begin position="71"/>
        <end position="80"/>
    </location>
</feature>